<name>A0ABP6QJ79_9ACTN</name>
<evidence type="ECO:0000256" key="1">
    <source>
        <dbReference type="SAM" id="SignalP"/>
    </source>
</evidence>
<protein>
    <recommendedName>
        <fullName evidence="4">Ig-like domain-containing protein</fullName>
    </recommendedName>
</protein>
<evidence type="ECO:0008006" key="4">
    <source>
        <dbReference type="Google" id="ProtNLM"/>
    </source>
</evidence>
<keyword evidence="1" id="KW-0732">Signal</keyword>
<dbReference type="RefSeq" id="WP_344835643.1">
    <property type="nucleotide sequence ID" value="NZ_BAAAUV010000022.1"/>
</dbReference>
<accession>A0ABP6QJ79</accession>
<organism evidence="2 3">
    <name type="scientific">Actinocorallia longicatena</name>
    <dbReference type="NCBI Taxonomy" id="111803"/>
    <lineage>
        <taxon>Bacteria</taxon>
        <taxon>Bacillati</taxon>
        <taxon>Actinomycetota</taxon>
        <taxon>Actinomycetes</taxon>
        <taxon>Streptosporangiales</taxon>
        <taxon>Thermomonosporaceae</taxon>
        <taxon>Actinocorallia</taxon>
    </lineage>
</organism>
<comment type="caution">
    <text evidence="2">The sequence shown here is derived from an EMBL/GenBank/DDBJ whole genome shotgun (WGS) entry which is preliminary data.</text>
</comment>
<keyword evidence="3" id="KW-1185">Reference proteome</keyword>
<gene>
    <name evidence="2" type="ORF">GCM10010468_63480</name>
</gene>
<feature type="signal peptide" evidence="1">
    <location>
        <begin position="1"/>
        <end position="27"/>
    </location>
</feature>
<reference evidence="3" key="1">
    <citation type="journal article" date="2019" name="Int. J. Syst. Evol. Microbiol.">
        <title>The Global Catalogue of Microorganisms (GCM) 10K type strain sequencing project: providing services to taxonomists for standard genome sequencing and annotation.</title>
        <authorList>
            <consortium name="The Broad Institute Genomics Platform"/>
            <consortium name="The Broad Institute Genome Sequencing Center for Infectious Disease"/>
            <person name="Wu L."/>
            <person name="Ma J."/>
        </authorList>
    </citation>
    <scope>NUCLEOTIDE SEQUENCE [LARGE SCALE GENOMIC DNA]</scope>
    <source>
        <strain evidence="3">JCM 9377</strain>
    </source>
</reference>
<dbReference type="Proteomes" id="UP001501237">
    <property type="component" value="Unassembled WGS sequence"/>
</dbReference>
<feature type="chain" id="PRO_5045588938" description="Ig-like domain-containing protein" evidence="1">
    <location>
        <begin position="28"/>
        <end position="157"/>
    </location>
</feature>
<dbReference type="EMBL" id="BAAAUV010000022">
    <property type="protein sequence ID" value="GAA3231984.1"/>
    <property type="molecule type" value="Genomic_DNA"/>
</dbReference>
<sequence>MHRIVKLAAIAAASTAAVAVTASPALAWTNGPYHATTSALVVKVSGSPVATCTGSVLSGTMTTAGTFTVTAASATGCGVTVTPTGFPWSGSFSGGNATISNFKMSALGCTYAGSLSGPATGAMPPATVTFTDRPVSGTGLFCFSNVTVSATYVFTQP</sequence>
<proteinExistence type="predicted"/>
<evidence type="ECO:0000313" key="3">
    <source>
        <dbReference type="Proteomes" id="UP001501237"/>
    </source>
</evidence>
<evidence type="ECO:0000313" key="2">
    <source>
        <dbReference type="EMBL" id="GAA3231984.1"/>
    </source>
</evidence>